<proteinExistence type="inferred from homology"/>
<evidence type="ECO:0008006" key="4">
    <source>
        <dbReference type="Google" id="ProtNLM"/>
    </source>
</evidence>
<sequence>MEKQSITESIIYSKIGEKLTPSVLKVENESHMHGGPARDSHFKVTVVSEYFTDLSRVKRHQYVYKLLTEELNTGVHALALHLYSQQEWEERHHNSPASPDCLGGSKHEPT</sequence>
<reference evidence="3" key="1">
    <citation type="submission" date="2018-05" db="EMBL/GenBank/DDBJ databases">
        <authorList>
            <person name="Lanie J.A."/>
            <person name="Ng W.-L."/>
            <person name="Kazmierczak K.M."/>
            <person name="Andrzejewski T.M."/>
            <person name="Davidsen T.M."/>
            <person name="Wayne K.J."/>
            <person name="Tettelin H."/>
            <person name="Glass J.I."/>
            <person name="Rusch D."/>
            <person name="Podicherti R."/>
            <person name="Tsui H.-C.T."/>
            <person name="Winkler M.E."/>
        </authorList>
    </citation>
    <scope>NUCLEOTIDE SEQUENCE</scope>
</reference>
<name>A0A382L010_9ZZZZ</name>
<evidence type="ECO:0000313" key="3">
    <source>
        <dbReference type="EMBL" id="SVC28231.1"/>
    </source>
</evidence>
<dbReference type="InterPro" id="IPR036065">
    <property type="entry name" value="BolA-like_sf"/>
</dbReference>
<dbReference type="InterPro" id="IPR002634">
    <property type="entry name" value="BolA"/>
</dbReference>
<dbReference type="InterPro" id="IPR050961">
    <property type="entry name" value="BolA/IbaG_stress_morph_reg"/>
</dbReference>
<protein>
    <recommendedName>
        <fullName evidence="4">Transcriptional regulator</fullName>
    </recommendedName>
</protein>
<comment type="similarity">
    <text evidence="1">Belongs to the BolA/IbaG family.</text>
</comment>
<dbReference type="Gene3D" id="3.10.20.90">
    <property type="entry name" value="Phosphatidylinositol 3-kinase Catalytic Subunit, Chain A, domain 1"/>
    <property type="match status" value="1"/>
</dbReference>
<dbReference type="PANTHER" id="PTHR46229:SF2">
    <property type="entry name" value="BOLA-LIKE PROTEIN 1"/>
    <property type="match status" value="1"/>
</dbReference>
<dbReference type="Pfam" id="PF01722">
    <property type="entry name" value="BolA"/>
    <property type="match status" value="1"/>
</dbReference>
<dbReference type="PIRSF" id="PIRSF003113">
    <property type="entry name" value="BolA"/>
    <property type="match status" value="1"/>
</dbReference>
<gene>
    <name evidence="3" type="ORF">METZ01_LOCUS281085</name>
</gene>
<dbReference type="SUPFAM" id="SSF82657">
    <property type="entry name" value="BolA-like"/>
    <property type="match status" value="1"/>
</dbReference>
<dbReference type="EMBL" id="UINC01082975">
    <property type="protein sequence ID" value="SVC28231.1"/>
    <property type="molecule type" value="Genomic_DNA"/>
</dbReference>
<organism evidence="3">
    <name type="scientific">marine metagenome</name>
    <dbReference type="NCBI Taxonomy" id="408172"/>
    <lineage>
        <taxon>unclassified sequences</taxon>
        <taxon>metagenomes</taxon>
        <taxon>ecological metagenomes</taxon>
    </lineage>
</organism>
<evidence type="ECO:0000256" key="1">
    <source>
        <dbReference type="ARBA" id="ARBA00005578"/>
    </source>
</evidence>
<dbReference type="PANTHER" id="PTHR46229">
    <property type="entry name" value="BOLA TRANSCRIPTION REGULATOR"/>
    <property type="match status" value="1"/>
</dbReference>
<feature type="region of interest" description="Disordered" evidence="2">
    <location>
        <begin position="88"/>
        <end position="110"/>
    </location>
</feature>
<dbReference type="AlphaFoldDB" id="A0A382L010"/>
<accession>A0A382L010</accession>
<evidence type="ECO:0000256" key="2">
    <source>
        <dbReference type="SAM" id="MobiDB-lite"/>
    </source>
</evidence>